<dbReference type="InterPro" id="IPR050270">
    <property type="entry name" value="DegV_domain_contain"/>
</dbReference>
<dbReference type="InterPro" id="IPR048394">
    <property type="entry name" value="FakA-like_M"/>
</dbReference>
<dbReference type="SUPFAM" id="SSF101473">
    <property type="entry name" value="DhaL-like"/>
    <property type="match status" value="1"/>
</dbReference>
<evidence type="ECO:0000313" key="2">
    <source>
        <dbReference type="EMBL" id="SKC87177.1"/>
    </source>
</evidence>
<proteinExistence type="predicted"/>
<dbReference type="Pfam" id="PF13684">
    <property type="entry name" value="FakA-like_C"/>
    <property type="match status" value="1"/>
</dbReference>
<dbReference type="Pfam" id="PF02734">
    <property type="entry name" value="Dak2"/>
    <property type="match status" value="1"/>
</dbReference>
<dbReference type="RefSeq" id="WP_079495097.1">
    <property type="nucleotide sequence ID" value="NZ_FUZT01000015.1"/>
</dbReference>
<dbReference type="EMBL" id="FUZT01000015">
    <property type="protein sequence ID" value="SKC87177.1"/>
    <property type="molecule type" value="Genomic_DNA"/>
</dbReference>
<dbReference type="PANTHER" id="PTHR33434:SF4">
    <property type="entry name" value="PHOSPHATASE PROTEIN"/>
    <property type="match status" value="1"/>
</dbReference>
<dbReference type="InterPro" id="IPR004007">
    <property type="entry name" value="DhaL_dom"/>
</dbReference>
<feature type="domain" description="DhaL" evidence="1">
    <location>
        <begin position="9"/>
        <end position="201"/>
    </location>
</feature>
<dbReference type="AlphaFoldDB" id="A0A1T5MG25"/>
<dbReference type="Gene3D" id="1.25.40.340">
    <property type="match status" value="1"/>
</dbReference>
<gene>
    <name evidence="2" type="ORF">SAMN02194393_04660</name>
</gene>
<dbReference type="GO" id="GO:0006071">
    <property type="term" value="P:glycerol metabolic process"/>
    <property type="evidence" value="ECO:0007669"/>
    <property type="project" value="InterPro"/>
</dbReference>
<dbReference type="STRING" id="36842.SAMN02194393_04660"/>
<dbReference type="SMART" id="SM01121">
    <property type="entry name" value="Dak1_2"/>
    <property type="match status" value="1"/>
</dbReference>
<dbReference type="NCBIfam" id="TIGR03599">
    <property type="entry name" value="YloV"/>
    <property type="match status" value="1"/>
</dbReference>
<reference evidence="2 3" key="1">
    <citation type="submission" date="2017-02" db="EMBL/GenBank/DDBJ databases">
        <authorList>
            <person name="Peterson S.W."/>
        </authorList>
    </citation>
    <scope>NUCLEOTIDE SEQUENCE [LARGE SCALE GENOMIC DNA]</scope>
    <source>
        <strain evidence="2 3">M1</strain>
    </source>
</reference>
<dbReference type="PANTHER" id="PTHR33434">
    <property type="entry name" value="DEGV DOMAIN-CONTAINING PROTEIN DR_1986-RELATED"/>
    <property type="match status" value="1"/>
</dbReference>
<dbReference type="Proteomes" id="UP000190285">
    <property type="component" value="Unassembled WGS sequence"/>
</dbReference>
<protein>
    <recommendedName>
        <fullName evidence="1">DhaL domain-containing protein</fullName>
    </recommendedName>
</protein>
<dbReference type="OrthoDB" id="9760324at2"/>
<name>A0A1T5MG25_9FIRM</name>
<accession>A0A1T5MG25</accession>
<dbReference type="SMART" id="SM01120">
    <property type="entry name" value="Dak2"/>
    <property type="match status" value="1"/>
</dbReference>
<organism evidence="2 3">
    <name type="scientific">Maledivibacter halophilus</name>
    <dbReference type="NCBI Taxonomy" id="36842"/>
    <lineage>
        <taxon>Bacteria</taxon>
        <taxon>Bacillati</taxon>
        <taxon>Bacillota</taxon>
        <taxon>Clostridia</taxon>
        <taxon>Peptostreptococcales</taxon>
        <taxon>Caminicellaceae</taxon>
        <taxon>Maledivibacter</taxon>
    </lineage>
</organism>
<dbReference type="InterPro" id="IPR036117">
    <property type="entry name" value="DhaL_dom_sf"/>
</dbReference>
<dbReference type="InterPro" id="IPR033470">
    <property type="entry name" value="FakA-like_C"/>
</dbReference>
<keyword evidence="3" id="KW-1185">Reference proteome</keyword>
<dbReference type="GO" id="GO:0004371">
    <property type="term" value="F:glycerone kinase activity"/>
    <property type="evidence" value="ECO:0007669"/>
    <property type="project" value="InterPro"/>
</dbReference>
<dbReference type="InterPro" id="IPR019986">
    <property type="entry name" value="YloV-like"/>
</dbReference>
<dbReference type="PROSITE" id="PS51480">
    <property type="entry name" value="DHAL"/>
    <property type="match status" value="1"/>
</dbReference>
<evidence type="ECO:0000313" key="3">
    <source>
        <dbReference type="Proteomes" id="UP000190285"/>
    </source>
</evidence>
<dbReference type="Pfam" id="PF21645">
    <property type="entry name" value="FakA-like_M"/>
    <property type="match status" value="1"/>
</dbReference>
<sequence>MKTKHINGEMLKKMFIQGNYLLYNNRDVVDSLNVFPVPDGDTGTNMALTFDSAISQISNLENPSACEVAKSAAKGSLMGARGNSGVILSQILRGFEKGCKNKEILTSVDFANALKEASDTAYKAVMKPIEGTILTIIREASKRALELSNENIELDNFFSAIISHSNSALEKTPQMLEALREAGVVDAGGKGLIYIFRGFFEALTGKEVLTPEVKEVQHSHKKELSDREIEFGYCTEFIIQGNGLNGEKFKNKIKDFGDSLLVVSDDDLIKVHIHTNNPGKIIEYGLNIGQLIDIKIDNMRYQHKNRHILEEDIEKETKEYGFITVVMGEGLNNIFKDLNIDKVIQGGQTMNPSTEDILKAIDGINAKNIFILPNNKNIILAANQAKELSEKNVIVIPSKTIPQGITSMLEFDPTFTPEENEKRMTEGIEDVRTVQITYSIRDSKFKDLNIKKDDILGIYDGEIDTVGNDVKDVAISVLSKVIGDEDEILTIYYGEEVNEEQANEISLLVQEKYPDLDVEVYYGGQPLYYYIFSIE</sequence>
<evidence type="ECO:0000259" key="1">
    <source>
        <dbReference type="PROSITE" id="PS51480"/>
    </source>
</evidence>